<proteinExistence type="predicted"/>
<keyword evidence="8" id="KW-1185">Reference proteome</keyword>
<evidence type="ECO:0000256" key="2">
    <source>
        <dbReference type="ARBA" id="ARBA00023015"/>
    </source>
</evidence>
<dbReference type="CDD" id="cd12148">
    <property type="entry name" value="fungal_TF_MHR"/>
    <property type="match status" value="1"/>
</dbReference>
<dbReference type="Proteomes" id="UP001201262">
    <property type="component" value="Unassembled WGS sequence"/>
</dbReference>
<dbReference type="GO" id="GO:0003677">
    <property type="term" value="F:DNA binding"/>
    <property type="evidence" value="ECO:0007669"/>
    <property type="project" value="UniProtKB-KW"/>
</dbReference>
<evidence type="ECO:0000256" key="3">
    <source>
        <dbReference type="ARBA" id="ARBA00023125"/>
    </source>
</evidence>
<protein>
    <recommendedName>
        <fullName evidence="6">Zn(2)-C6 fungal-type domain-containing protein</fullName>
    </recommendedName>
</protein>
<evidence type="ECO:0000259" key="6">
    <source>
        <dbReference type="PROSITE" id="PS50048"/>
    </source>
</evidence>
<dbReference type="CDD" id="cd00067">
    <property type="entry name" value="GAL4"/>
    <property type="match status" value="1"/>
</dbReference>
<dbReference type="EMBL" id="JAJTJA010000015">
    <property type="protein sequence ID" value="KAH8689440.1"/>
    <property type="molecule type" value="Genomic_DNA"/>
</dbReference>
<dbReference type="Gene3D" id="4.10.240.10">
    <property type="entry name" value="Zn(2)-C6 fungal-type DNA-binding domain"/>
    <property type="match status" value="1"/>
</dbReference>
<dbReference type="PANTHER" id="PTHR31001">
    <property type="entry name" value="UNCHARACTERIZED TRANSCRIPTIONAL REGULATORY PROTEIN"/>
    <property type="match status" value="1"/>
</dbReference>
<dbReference type="PROSITE" id="PS50048">
    <property type="entry name" value="ZN2_CY6_FUNGAL_2"/>
    <property type="match status" value="1"/>
</dbReference>
<dbReference type="GO" id="GO:0008270">
    <property type="term" value="F:zinc ion binding"/>
    <property type="evidence" value="ECO:0007669"/>
    <property type="project" value="InterPro"/>
</dbReference>
<keyword evidence="2" id="KW-0805">Transcription regulation</keyword>
<dbReference type="AlphaFoldDB" id="A0AAD4KF38"/>
<comment type="caution">
    <text evidence="7">The sequence shown here is derived from an EMBL/GenBank/DDBJ whole genome shotgun (WGS) entry which is preliminary data.</text>
</comment>
<gene>
    <name evidence="7" type="ORF">BGW36DRAFT_433440</name>
</gene>
<evidence type="ECO:0000256" key="4">
    <source>
        <dbReference type="ARBA" id="ARBA00023163"/>
    </source>
</evidence>
<dbReference type="GeneID" id="70251561"/>
<dbReference type="InterPro" id="IPR036864">
    <property type="entry name" value="Zn2-C6_fun-type_DNA-bd_sf"/>
</dbReference>
<evidence type="ECO:0000256" key="5">
    <source>
        <dbReference type="ARBA" id="ARBA00023242"/>
    </source>
</evidence>
<dbReference type="PROSITE" id="PS00463">
    <property type="entry name" value="ZN2_CY6_FUNGAL_1"/>
    <property type="match status" value="1"/>
</dbReference>
<dbReference type="SMART" id="SM00066">
    <property type="entry name" value="GAL4"/>
    <property type="match status" value="1"/>
</dbReference>
<keyword evidence="5" id="KW-0539">Nucleus</keyword>
<feature type="domain" description="Zn(2)-C6 fungal-type" evidence="6">
    <location>
        <begin position="10"/>
        <end position="41"/>
    </location>
</feature>
<dbReference type="InterPro" id="IPR050613">
    <property type="entry name" value="Sec_Metabolite_Reg"/>
</dbReference>
<dbReference type="Pfam" id="PF00172">
    <property type="entry name" value="Zn_clus"/>
    <property type="match status" value="1"/>
</dbReference>
<dbReference type="RefSeq" id="XP_046065794.1">
    <property type="nucleotide sequence ID" value="XM_046221274.1"/>
</dbReference>
<reference evidence="7" key="1">
    <citation type="submission" date="2021-12" db="EMBL/GenBank/DDBJ databases">
        <title>Convergent genome expansion in fungi linked to evolution of root-endophyte symbiosis.</title>
        <authorList>
            <consortium name="DOE Joint Genome Institute"/>
            <person name="Ke Y.-H."/>
            <person name="Bonito G."/>
            <person name="Liao H.-L."/>
            <person name="Looney B."/>
            <person name="Rojas-Flechas A."/>
            <person name="Nash J."/>
            <person name="Hameed K."/>
            <person name="Schadt C."/>
            <person name="Martin F."/>
            <person name="Crous P.W."/>
            <person name="Miettinen O."/>
            <person name="Magnuson J.K."/>
            <person name="Labbe J."/>
            <person name="Jacobson D."/>
            <person name="Doktycz M.J."/>
            <person name="Veneault-Fourrey C."/>
            <person name="Kuo A."/>
            <person name="Mondo S."/>
            <person name="Calhoun S."/>
            <person name="Riley R."/>
            <person name="Ohm R."/>
            <person name="LaButti K."/>
            <person name="Andreopoulos B."/>
            <person name="Pangilinan J."/>
            <person name="Nolan M."/>
            <person name="Tritt A."/>
            <person name="Clum A."/>
            <person name="Lipzen A."/>
            <person name="Daum C."/>
            <person name="Barry K."/>
            <person name="Grigoriev I.V."/>
            <person name="Vilgalys R."/>
        </authorList>
    </citation>
    <scope>NUCLEOTIDE SEQUENCE</scope>
    <source>
        <strain evidence="7">PMI_201</strain>
    </source>
</reference>
<sequence>MRSTQRAPRSCSECTSRKIKCNKVIPCRPCRKRGQAARCTREPVIVRGVITVAEDVEPEAETRNPIRSIPTENIHSTCAEPPQPTSSRVDDTTLASLEGTSIPQFSSPIKAWGDIILPSRHQSMTLVEHGRLWTSWIHCALDHASFEEQHNRFWNWLGQGHTIEENCPAWLAIFFASLAASLLTIDTAEADISEDSVSTLLANWYGASLFCLEQADYLRNFDIRSVQSIAILQMCCSAVGDFRLRSCLLPLGIRIASWLKLPYIPEQGYDLRQCEWSRRLWWTLVICEWLTLDSHRPCISEEDFDMEFPSVSGRPHLSQYHNSLNISEQIPELPSAWVYHRVIAQIATIYYRFQRASRGRTQPLGDLVTTANEQLAAVLDNLPFYLQPDGQHATDAATIAQCPWMEWQRVDLCNALLSYRIFINRSLLQVPSISSERSNGARKICTESAQMIISITSSTNIPVHQRRYGTYTLRLFNAGLTLISDARQQQQSGGVEASKWITHILHCIKLLEQARDRNLIAKRAAEILSNKIAEFNLH</sequence>
<dbReference type="GO" id="GO:0005634">
    <property type="term" value="C:nucleus"/>
    <property type="evidence" value="ECO:0007669"/>
    <property type="project" value="UniProtKB-SubCell"/>
</dbReference>
<accession>A0AAD4KF38</accession>
<evidence type="ECO:0000313" key="7">
    <source>
        <dbReference type="EMBL" id="KAH8689440.1"/>
    </source>
</evidence>
<name>A0AAD4KF38_9EURO</name>
<comment type="subcellular location">
    <subcellularLocation>
        <location evidence="1">Nucleus</location>
    </subcellularLocation>
</comment>
<keyword evidence="3" id="KW-0238">DNA-binding</keyword>
<dbReference type="PANTHER" id="PTHR31001:SF76">
    <property type="entry name" value="ZN(2)-C6 FUNGAL-TYPE DOMAIN-CONTAINING PROTEIN"/>
    <property type="match status" value="1"/>
</dbReference>
<evidence type="ECO:0000256" key="1">
    <source>
        <dbReference type="ARBA" id="ARBA00004123"/>
    </source>
</evidence>
<keyword evidence="4" id="KW-0804">Transcription</keyword>
<dbReference type="SUPFAM" id="SSF57701">
    <property type="entry name" value="Zn2/Cys6 DNA-binding domain"/>
    <property type="match status" value="1"/>
</dbReference>
<organism evidence="7 8">
    <name type="scientific">Talaromyces proteolyticus</name>
    <dbReference type="NCBI Taxonomy" id="1131652"/>
    <lineage>
        <taxon>Eukaryota</taxon>
        <taxon>Fungi</taxon>
        <taxon>Dikarya</taxon>
        <taxon>Ascomycota</taxon>
        <taxon>Pezizomycotina</taxon>
        <taxon>Eurotiomycetes</taxon>
        <taxon>Eurotiomycetidae</taxon>
        <taxon>Eurotiales</taxon>
        <taxon>Trichocomaceae</taxon>
        <taxon>Talaromyces</taxon>
        <taxon>Talaromyces sect. Bacilispori</taxon>
    </lineage>
</organism>
<dbReference type="InterPro" id="IPR001138">
    <property type="entry name" value="Zn2Cys6_DnaBD"/>
</dbReference>
<evidence type="ECO:0000313" key="8">
    <source>
        <dbReference type="Proteomes" id="UP001201262"/>
    </source>
</evidence>
<dbReference type="GO" id="GO:0000981">
    <property type="term" value="F:DNA-binding transcription factor activity, RNA polymerase II-specific"/>
    <property type="evidence" value="ECO:0007669"/>
    <property type="project" value="InterPro"/>
</dbReference>